<dbReference type="InterPro" id="IPR004843">
    <property type="entry name" value="Calcineurin-like_PHP"/>
</dbReference>
<name>A0ABQ7J560_9APIC</name>
<evidence type="ECO:0000256" key="4">
    <source>
        <dbReference type="RuleBase" id="RU004273"/>
    </source>
</evidence>
<dbReference type="SUPFAM" id="SSF74924">
    <property type="entry name" value="Cap-Gly domain"/>
    <property type="match status" value="1"/>
</dbReference>
<evidence type="ECO:0000313" key="6">
    <source>
        <dbReference type="EMBL" id="KAF8819114.1"/>
    </source>
</evidence>
<comment type="cofactor">
    <cofactor evidence="1">
        <name>Mn(2+)</name>
        <dbReference type="ChEBI" id="CHEBI:29035"/>
    </cofactor>
</comment>
<dbReference type="PANTHER" id="PTHR45668:SF5">
    <property type="entry name" value="SERINE_THREONINE-PROTEIN PHOSPHATASE 5"/>
    <property type="match status" value="1"/>
</dbReference>
<sequence>MQIGIGDIVMVYGCKATIRYKQVPSKTEITNSFPEKNRLIGVEFAKAPKGSAKGGKEATNCFESRTGYGLLVRRERLEPYTELGLAVITIQRIFRGYIGRLHFLKLITFKFWNALECIEEEEALANNRNVGNPVVSSIMKQIMAEEDESEDMIDTLLDESQHPEGPPSPKFASFDRHRSYYRRSLLSSEIDAEFIEKQSIELSYKGPEVIWPLTRQFALSLMEHFRDNPDVRFSLLFYFFQIKRGIPWDKREIDKISLKSNRGGNFMTLPQKYAYQILIQTEALLKATIPGAVFNVEIPSRTDCRLILVGDVHGQLNDVLWLFYKFGPPSSSTIYVFNGDIADRGKYAVEIFLILFSFKLVCPESVVINRGNHESSDMNEVYGFAREVRHKYSGAMYRKFHDLFCLFPLCIILQKRVMVVHGGLFRRDNVLLSHLNRINRCRPCPSNPVSYDDSLMFDVLWSDPRTEPGRGFSSRGADCISFGPDVTDAFLKSNNLEVCIRSHQVPSNLRGFEPLHEGRCVTLFSASNYCGTTGNYGGVVIFDADMCFEIQEYMAPALSVMKKLHRELQTAVQKVVSQSCIKELEGQVYMQLRLSSTARMMGDIHKKLITLICGRKQELWNFCFNLDKYGDGCITRAQLREACSAVLGGRLPWVYFLKLLSIPTEIKSINYNDFLRRFRVDFWHPTNKYENWREQCVS</sequence>
<dbReference type="Gene3D" id="3.60.21.10">
    <property type="match status" value="1"/>
</dbReference>
<protein>
    <recommendedName>
        <fullName evidence="4">Serine/threonine-protein phosphatase</fullName>
        <ecNumber evidence="4">3.1.3.16</ecNumber>
    </recommendedName>
</protein>
<dbReference type="InterPro" id="IPR006186">
    <property type="entry name" value="Ser/Thr-sp_prot-phosphatase"/>
</dbReference>
<keyword evidence="2" id="KW-0479">Metal-binding</keyword>
<dbReference type="PRINTS" id="PR00114">
    <property type="entry name" value="STPHPHTASE"/>
</dbReference>
<reference evidence="6 7" key="1">
    <citation type="journal article" date="2020" name="bioRxiv">
        <title>Metabolic contributions of an alphaproteobacterial endosymbiont in the apicomplexan Cardiosporidium cionae.</title>
        <authorList>
            <person name="Hunter E.S."/>
            <person name="Paight C.J."/>
            <person name="Lane C.E."/>
        </authorList>
    </citation>
    <scope>NUCLEOTIDE SEQUENCE [LARGE SCALE GENOMIC DNA]</scope>
    <source>
        <strain evidence="6">ESH_2018</strain>
    </source>
</reference>
<dbReference type="InterPro" id="IPR029052">
    <property type="entry name" value="Metallo-depent_PP-like"/>
</dbReference>
<gene>
    <name evidence="6" type="ORF">IE077_001645</name>
</gene>
<feature type="domain" description="Serine/threonine specific protein phosphatases" evidence="5">
    <location>
        <begin position="369"/>
        <end position="374"/>
    </location>
</feature>
<dbReference type="PANTHER" id="PTHR45668">
    <property type="entry name" value="SERINE/THREONINE-PROTEIN PHOSPHATASE 5-RELATED"/>
    <property type="match status" value="1"/>
</dbReference>
<dbReference type="Gene3D" id="2.30.30.190">
    <property type="entry name" value="CAP Gly-rich-like domain"/>
    <property type="match status" value="1"/>
</dbReference>
<evidence type="ECO:0000256" key="2">
    <source>
        <dbReference type="ARBA" id="ARBA00022723"/>
    </source>
</evidence>
<comment type="caution">
    <text evidence="6">The sequence shown here is derived from an EMBL/GenBank/DDBJ whole genome shotgun (WGS) entry which is preliminary data.</text>
</comment>
<dbReference type="SMART" id="SM00156">
    <property type="entry name" value="PP2Ac"/>
    <property type="match status" value="1"/>
</dbReference>
<evidence type="ECO:0000313" key="7">
    <source>
        <dbReference type="Proteomes" id="UP000823046"/>
    </source>
</evidence>
<dbReference type="InterPro" id="IPR036859">
    <property type="entry name" value="CAP-Gly_dom_sf"/>
</dbReference>
<dbReference type="PROSITE" id="PS50096">
    <property type="entry name" value="IQ"/>
    <property type="match status" value="1"/>
</dbReference>
<dbReference type="EC" id="3.1.3.16" evidence="4"/>
<dbReference type="SUPFAM" id="SSF56300">
    <property type="entry name" value="Metallo-dependent phosphatases"/>
    <property type="match status" value="1"/>
</dbReference>
<dbReference type="InterPro" id="IPR051134">
    <property type="entry name" value="PPP_phosphatase"/>
</dbReference>
<keyword evidence="4" id="KW-0378">Hydrolase</keyword>
<comment type="catalytic activity">
    <reaction evidence="4">
        <text>O-phospho-L-threonyl-[protein] + H2O = L-threonyl-[protein] + phosphate</text>
        <dbReference type="Rhea" id="RHEA:47004"/>
        <dbReference type="Rhea" id="RHEA-COMP:11060"/>
        <dbReference type="Rhea" id="RHEA-COMP:11605"/>
        <dbReference type="ChEBI" id="CHEBI:15377"/>
        <dbReference type="ChEBI" id="CHEBI:30013"/>
        <dbReference type="ChEBI" id="CHEBI:43474"/>
        <dbReference type="ChEBI" id="CHEBI:61977"/>
        <dbReference type="EC" id="3.1.3.16"/>
    </reaction>
</comment>
<evidence type="ECO:0000256" key="3">
    <source>
        <dbReference type="ARBA" id="ARBA00023211"/>
    </source>
</evidence>
<accession>A0ABQ7J560</accession>
<dbReference type="PROSITE" id="PS00125">
    <property type="entry name" value="SER_THR_PHOSPHATASE"/>
    <property type="match status" value="1"/>
</dbReference>
<proteinExistence type="inferred from homology"/>
<dbReference type="Proteomes" id="UP000823046">
    <property type="component" value="Unassembled WGS sequence"/>
</dbReference>
<evidence type="ECO:0000256" key="1">
    <source>
        <dbReference type="ARBA" id="ARBA00001936"/>
    </source>
</evidence>
<feature type="non-terminal residue" evidence="6">
    <location>
        <position position="698"/>
    </location>
</feature>
<organism evidence="6 7">
    <name type="scientific">Cardiosporidium cionae</name>
    <dbReference type="NCBI Taxonomy" id="476202"/>
    <lineage>
        <taxon>Eukaryota</taxon>
        <taxon>Sar</taxon>
        <taxon>Alveolata</taxon>
        <taxon>Apicomplexa</taxon>
        <taxon>Aconoidasida</taxon>
        <taxon>Nephromycida</taxon>
        <taxon>Cardiosporidium</taxon>
    </lineage>
</organism>
<keyword evidence="7" id="KW-1185">Reference proteome</keyword>
<dbReference type="EMBL" id="JADAQX010000954">
    <property type="protein sequence ID" value="KAF8819114.1"/>
    <property type="molecule type" value="Genomic_DNA"/>
</dbReference>
<comment type="similarity">
    <text evidence="4">Belongs to the PPP phosphatase family.</text>
</comment>
<dbReference type="Pfam" id="PF00149">
    <property type="entry name" value="Metallophos"/>
    <property type="match status" value="1"/>
</dbReference>
<keyword evidence="3" id="KW-0464">Manganese</keyword>
<evidence type="ECO:0000259" key="5">
    <source>
        <dbReference type="PROSITE" id="PS00125"/>
    </source>
</evidence>